<evidence type="ECO:0000256" key="1">
    <source>
        <dbReference type="SAM" id="MobiDB-lite"/>
    </source>
</evidence>
<gene>
    <name evidence="2" type="ORF">E4167_34800</name>
</gene>
<proteinExistence type="predicted"/>
<dbReference type="Proteomes" id="UP000298274">
    <property type="component" value="Chromosome"/>
</dbReference>
<accession>A0A5Q2U8N4</accession>
<protein>
    <submittedName>
        <fullName evidence="2">Uncharacterized protein</fullName>
    </submittedName>
</protein>
<sequence>MTDSKKPSEPKPEQKPKPNPLAKPPEVVMVLDHAHPSQTKSADYQSSLSASRADNEDFPIPYALYGVQATENI</sequence>
<organism evidence="2 3">
    <name type="scientific">Pseudomonas veronii</name>
    <dbReference type="NCBI Taxonomy" id="76761"/>
    <lineage>
        <taxon>Bacteria</taxon>
        <taxon>Pseudomonadati</taxon>
        <taxon>Pseudomonadota</taxon>
        <taxon>Gammaproteobacteria</taxon>
        <taxon>Pseudomonadales</taxon>
        <taxon>Pseudomonadaceae</taxon>
        <taxon>Pseudomonas</taxon>
    </lineage>
</organism>
<feature type="region of interest" description="Disordered" evidence="1">
    <location>
        <begin position="1"/>
        <end position="60"/>
    </location>
</feature>
<dbReference type="AlphaFoldDB" id="A0A5Q2U8N4"/>
<feature type="compositionally biased region" description="Polar residues" evidence="1">
    <location>
        <begin position="36"/>
        <end position="52"/>
    </location>
</feature>
<feature type="compositionally biased region" description="Basic and acidic residues" evidence="1">
    <location>
        <begin position="1"/>
        <end position="16"/>
    </location>
</feature>
<dbReference type="RefSeq" id="WP_155677100.1">
    <property type="nucleotide sequence ID" value="NZ_CP039631.3"/>
</dbReference>
<evidence type="ECO:0000313" key="3">
    <source>
        <dbReference type="Proteomes" id="UP000298274"/>
    </source>
</evidence>
<reference evidence="3" key="1">
    <citation type="submission" date="2019-04" db="EMBL/GenBank/DDBJ databases">
        <title>Complete genome sequence of Pseudomonas veronii strain PVy, a versatile degrader capable of using multiple contaminants as sole carbon sources.</title>
        <authorList>
            <person name="Lopez-Echartea E."/>
            <person name="Ridl J."/>
            <person name="Pajer P."/>
            <person name="Strejcek M."/>
            <person name="Suman J."/>
            <person name="Uhlik O."/>
        </authorList>
    </citation>
    <scope>NUCLEOTIDE SEQUENCE [LARGE SCALE GENOMIC DNA]</scope>
    <source>
        <strain evidence="3">Pvy</strain>
    </source>
</reference>
<dbReference type="EMBL" id="CP039631">
    <property type="protein sequence ID" value="QGH43269.1"/>
    <property type="molecule type" value="Genomic_DNA"/>
</dbReference>
<evidence type="ECO:0000313" key="2">
    <source>
        <dbReference type="EMBL" id="QGH43269.1"/>
    </source>
</evidence>
<name>A0A5Q2U8N4_PSEVE</name>